<dbReference type="PANTHER" id="PTHR30204:SF69">
    <property type="entry name" value="MERR-FAMILY TRANSCRIPTIONAL REGULATOR"/>
    <property type="match status" value="1"/>
</dbReference>
<dbReference type="PANTHER" id="PTHR30204">
    <property type="entry name" value="REDOX-CYCLING DRUG-SENSING TRANSCRIPTIONAL ACTIVATOR SOXR"/>
    <property type="match status" value="1"/>
</dbReference>
<evidence type="ECO:0000256" key="2">
    <source>
        <dbReference type="ARBA" id="ARBA00023015"/>
    </source>
</evidence>
<keyword evidence="7" id="KW-1185">Reference proteome</keyword>
<dbReference type="SMART" id="SM00422">
    <property type="entry name" value="HTH_MERR"/>
    <property type="match status" value="1"/>
</dbReference>
<dbReference type="CDD" id="cd01104">
    <property type="entry name" value="HTH_MlrA-CarA"/>
    <property type="match status" value="1"/>
</dbReference>
<dbReference type="GO" id="GO:0003677">
    <property type="term" value="F:DNA binding"/>
    <property type="evidence" value="ECO:0007669"/>
    <property type="project" value="UniProtKB-KW"/>
</dbReference>
<dbReference type="InterPro" id="IPR009061">
    <property type="entry name" value="DNA-bd_dom_put_sf"/>
</dbReference>
<protein>
    <submittedName>
        <fullName evidence="6">MerR family transcriptional regulator</fullName>
    </submittedName>
</protein>
<dbReference type="Proteomes" id="UP000599688">
    <property type="component" value="Unassembled WGS sequence"/>
</dbReference>
<organism evidence="6 7">
    <name type="scientific">Psychroflexus salis</name>
    <dbReference type="NCBI Taxonomy" id="1526574"/>
    <lineage>
        <taxon>Bacteria</taxon>
        <taxon>Pseudomonadati</taxon>
        <taxon>Bacteroidota</taxon>
        <taxon>Flavobacteriia</taxon>
        <taxon>Flavobacteriales</taxon>
        <taxon>Flavobacteriaceae</taxon>
        <taxon>Psychroflexus</taxon>
    </lineage>
</organism>
<dbReference type="InterPro" id="IPR036594">
    <property type="entry name" value="Meth_synthase_dom"/>
</dbReference>
<name>A0A917E8I3_9FLAO</name>
<dbReference type="PROSITE" id="PS50937">
    <property type="entry name" value="HTH_MERR_2"/>
    <property type="match status" value="1"/>
</dbReference>
<dbReference type="SUPFAM" id="SSF46955">
    <property type="entry name" value="Putative DNA-binding domain"/>
    <property type="match status" value="1"/>
</dbReference>
<dbReference type="InterPro" id="IPR000551">
    <property type="entry name" value="MerR-type_HTH_dom"/>
</dbReference>
<dbReference type="Gene3D" id="1.10.1240.10">
    <property type="entry name" value="Methionine synthase domain"/>
    <property type="match status" value="1"/>
</dbReference>
<keyword evidence="1" id="KW-0678">Repressor</keyword>
<evidence type="ECO:0000256" key="4">
    <source>
        <dbReference type="ARBA" id="ARBA00023163"/>
    </source>
</evidence>
<evidence type="ECO:0000313" key="7">
    <source>
        <dbReference type="Proteomes" id="UP000599688"/>
    </source>
</evidence>
<evidence type="ECO:0000256" key="1">
    <source>
        <dbReference type="ARBA" id="ARBA00022491"/>
    </source>
</evidence>
<comment type="caution">
    <text evidence="6">The sequence shown here is derived from an EMBL/GenBank/DDBJ whole genome shotgun (WGS) entry which is preliminary data.</text>
</comment>
<keyword evidence="4" id="KW-0804">Transcription</keyword>
<dbReference type="EMBL" id="BMGL01000005">
    <property type="protein sequence ID" value="GGE11192.1"/>
    <property type="molecule type" value="Genomic_DNA"/>
</dbReference>
<evidence type="ECO:0000259" key="5">
    <source>
        <dbReference type="PROSITE" id="PS50937"/>
    </source>
</evidence>
<reference evidence="6 7" key="1">
    <citation type="journal article" date="2014" name="Int. J. Syst. Evol. Microbiol.">
        <title>Complete genome sequence of Corynebacterium casei LMG S-19264T (=DSM 44701T), isolated from a smear-ripened cheese.</title>
        <authorList>
            <consortium name="US DOE Joint Genome Institute (JGI-PGF)"/>
            <person name="Walter F."/>
            <person name="Albersmeier A."/>
            <person name="Kalinowski J."/>
            <person name="Ruckert C."/>
        </authorList>
    </citation>
    <scope>NUCLEOTIDE SEQUENCE [LARGE SCALE GENOMIC DNA]</scope>
    <source>
        <strain evidence="6 7">CGMCC 1.12925</strain>
    </source>
</reference>
<gene>
    <name evidence="6" type="ORF">GCM10010831_10810</name>
</gene>
<keyword evidence="2" id="KW-0805">Transcription regulation</keyword>
<dbReference type="Gene3D" id="3.40.50.280">
    <property type="entry name" value="Cobalamin-binding domain"/>
    <property type="match status" value="1"/>
</dbReference>
<dbReference type="GO" id="GO:0046872">
    <property type="term" value="F:metal ion binding"/>
    <property type="evidence" value="ECO:0007669"/>
    <property type="project" value="InterPro"/>
</dbReference>
<feature type="domain" description="HTH merR-type" evidence="5">
    <location>
        <begin position="12"/>
        <end position="81"/>
    </location>
</feature>
<evidence type="ECO:0000313" key="6">
    <source>
        <dbReference type="EMBL" id="GGE11192.1"/>
    </source>
</evidence>
<evidence type="ECO:0000256" key="3">
    <source>
        <dbReference type="ARBA" id="ARBA00023125"/>
    </source>
</evidence>
<dbReference type="InterPro" id="IPR036724">
    <property type="entry name" value="Cobalamin-bd_sf"/>
</dbReference>
<dbReference type="GO" id="GO:0031419">
    <property type="term" value="F:cobalamin binding"/>
    <property type="evidence" value="ECO:0007669"/>
    <property type="project" value="InterPro"/>
</dbReference>
<dbReference type="SUPFAM" id="SSF52242">
    <property type="entry name" value="Cobalamin (vitamin B12)-binding domain"/>
    <property type="match status" value="1"/>
</dbReference>
<accession>A0A917E8I3</accession>
<dbReference type="InterPro" id="IPR047057">
    <property type="entry name" value="MerR_fam"/>
</dbReference>
<dbReference type="Pfam" id="PF02607">
    <property type="entry name" value="B12-binding_2"/>
    <property type="match status" value="1"/>
</dbReference>
<keyword evidence="3" id="KW-0238">DNA-binding</keyword>
<proteinExistence type="predicted"/>
<dbReference type="GO" id="GO:0003700">
    <property type="term" value="F:DNA-binding transcription factor activity"/>
    <property type="evidence" value="ECO:0007669"/>
    <property type="project" value="InterPro"/>
</dbReference>
<sequence length="304" mass="35588">MLNEDMENIKQNFSIKDLETLSGIKAHTIRMWEKRYGVLQPQRTDTNIRTYGVNGLQKILNIAFLNENGYKISRISKMSEDEISELVQRITTSKSNTNRAVKSLKVAMMNFDQPLFLRTYDGLLQNLTFRDIYNQVFIPLLQEIGILWQAGTITPAHEQFISSLIKQKLFINIEMLQKEQPNKKDKVFVLFLPNEEIHDIGLFYANYEILLHGYKVIFLGQSLPMEDLDYLSKLFDNTVFVSYLTVKPENVEEYIHKFTNQICTSECCEYWLLGRKALELIDNKVKLPERVRAFRNINELTLNL</sequence>
<dbReference type="AlphaFoldDB" id="A0A917E8I3"/>
<dbReference type="Pfam" id="PF13411">
    <property type="entry name" value="MerR_1"/>
    <property type="match status" value="1"/>
</dbReference>
<dbReference type="InterPro" id="IPR003759">
    <property type="entry name" value="Cbl-bd_cap"/>
</dbReference>
<dbReference type="Gene3D" id="1.10.1660.10">
    <property type="match status" value="1"/>
</dbReference>